<sequence length="142" mass="14596">MKQMIKLAAAAALGAMASGTIVYAQAGAGDPPKVRVALYRAAPGQQVALLKYFAAQERAAHAAGVPTGQFYAHTDGDSWDFLAIDPVTTPAQDAASDAAAKKMGLPTGPAASLEFRKYIAMHTDTFAVGPTTPAQYLASAGQ</sequence>
<evidence type="ECO:0000313" key="2">
    <source>
        <dbReference type="EMBL" id="GAA3888766.1"/>
    </source>
</evidence>
<evidence type="ECO:0000256" key="1">
    <source>
        <dbReference type="SAM" id="SignalP"/>
    </source>
</evidence>
<name>A0ABP7KW61_9SPHN</name>
<protein>
    <submittedName>
        <fullName evidence="2">Uncharacterized protein</fullName>
    </submittedName>
</protein>
<dbReference type="Proteomes" id="UP001500827">
    <property type="component" value="Unassembled WGS sequence"/>
</dbReference>
<proteinExistence type="predicted"/>
<organism evidence="2 3">
    <name type="scientific">Sphingomonas limnosediminicola</name>
    <dbReference type="NCBI Taxonomy" id="940133"/>
    <lineage>
        <taxon>Bacteria</taxon>
        <taxon>Pseudomonadati</taxon>
        <taxon>Pseudomonadota</taxon>
        <taxon>Alphaproteobacteria</taxon>
        <taxon>Sphingomonadales</taxon>
        <taxon>Sphingomonadaceae</taxon>
        <taxon>Sphingomonas</taxon>
    </lineage>
</organism>
<feature type="chain" id="PRO_5045156598" evidence="1">
    <location>
        <begin position="25"/>
        <end position="142"/>
    </location>
</feature>
<dbReference type="EMBL" id="BAABBM010000001">
    <property type="protein sequence ID" value="GAA3888766.1"/>
    <property type="molecule type" value="Genomic_DNA"/>
</dbReference>
<comment type="caution">
    <text evidence="2">The sequence shown here is derived from an EMBL/GenBank/DDBJ whole genome shotgun (WGS) entry which is preliminary data.</text>
</comment>
<gene>
    <name evidence="2" type="ORF">GCM10022276_04860</name>
</gene>
<dbReference type="RefSeq" id="WP_344698105.1">
    <property type="nucleotide sequence ID" value="NZ_BAABBM010000001.1"/>
</dbReference>
<keyword evidence="3" id="KW-1185">Reference proteome</keyword>
<feature type="signal peptide" evidence="1">
    <location>
        <begin position="1"/>
        <end position="24"/>
    </location>
</feature>
<evidence type="ECO:0000313" key="3">
    <source>
        <dbReference type="Proteomes" id="UP001500827"/>
    </source>
</evidence>
<keyword evidence="1" id="KW-0732">Signal</keyword>
<reference evidence="3" key="1">
    <citation type="journal article" date="2019" name="Int. J. Syst. Evol. Microbiol.">
        <title>The Global Catalogue of Microorganisms (GCM) 10K type strain sequencing project: providing services to taxonomists for standard genome sequencing and annotation.</title>
        <authorList>
            <consortium name="The Broad Institute Genomics Platform"/>
            <consortium name="The Broad Institute Genome Sequencing Center for Infectious Disease"/>
            <person name="Wu L."/>
            <person name="Ma J."/>
        </authorList>
    </citation>
    <scope>NUCLEOTIDE SEQUENCE [LARGE SCALE GENOMIC DNA]</scope>
    <source>
        <strain evidence="3">JCM 17543</strain>
    </source>
</reference>
<accession>A0ABP7KW61</accession>